<evidence type="ECO:0000313" key="4">
    <source>
        <dbReference type="Proteomes" id="UP001189429"/>
    </source>
</evidence>
<sequence>MSFVGELLLNLFGPALLKAAHVTDIGSDYSDDDLEGEAAPPRDSKPSPEESRARARPHLFSVDVAAEWEAMSDNGMFSTWQEVKPNGDAGEMKAGTICEPKILPRSAMVCTRKDPMGGRSGHLLETILESPRIGSSPRILDARKLMVRSHTDEELKFPAL</sequence>
<evidence type="ECO:0000313" key="3">
    <source>
        <dbReference type="EMBL" id="CAK0896567.1"/>
    </source>
</evidence>
<keyword evidence="4" id="KW-1185">Reference proteome</keyword>
<protein>
    <submittedName>
        <fullName evidence="3">Uncharacterized protein</fullName>
    </submittedName>
</protein>
<feature type="region of interest" description="Disordered" evidence="1">
    <location>
        <begin position="30"/>
        <end position="56"/>
    </location>
</feature>
<feature type="chain" id="PRO_5047003418" evidence="2">
    <location>
        <begin position="20"/>
        <end position="160"/>
    </location>
</feature>
<feature type="compositionally biased region" description="Basic and acidic residues" evidence="1">
    <location>
        <begin position="40"/>
        <end position="53"/>
    </location>
</feature>
<dbReference type="Proteomes" id="UP001189429">
    <property type="component" value="Unassembled WGS sequence"/>
</dbReference>
<reference evidence="3" key="1">
    <citation type="submission" date="2023-10" db="EMBL/GenBank/DDBJ databases">
        <authorList>
            <person name="Chen Y."/>
            <person name="Shah S."/>
            <person name="Dougan E. K."/>
            <person name="Thang M."/>
            <person name="Chan C."/>
        </authorList>
    </citation>
    <scope>NUCLEOTIDE SEQUENCE [LARGE SCALE GENOMIC DNA]</scope>
</reference>
<feature type="signal peptide" evidence="2">
    <location>
        <begin position="1"/>
        <end position="19"/>
    </location>
</feature>
<accession>A0ABN9XAL3</accession>
<evidence type="ECO:0000256" key="1">
    <source>
        <dbReference type="SAM" id="MobiDB-lite"/>
    </source>
</evidence>
<dbReference type="EMBL" id="CAUYUJ010020209">
    <property type="protein sequence ID" value="CAK0896567.1"/>
    <property type="molecule type" value="Genomic_DNA"/>
</dbReference>
<comment type="caution">
    <text evidence="3">The sequence shown here is derived from an EMBL/GenBank/DDBJ whole genome shotgun (WGS) entry which is preliminary data.</text>
</comment>
<organism evidence="3 4">
    <name type="scientific">Prorocentrum cordatum</name>
    <dbReference type="NCBI Taxonomy" id="2364126"/>
    <lineage>
        <taxon>Eukaryota</taxon>
        <taxon>Sar</taxon>
        <taxon>Alveolata</taxon>
        <taxon>Dinophyceae</taxon>
        <taxon>Prorocentrales</taxon>
        <taxon>Prorocentraceae</taxon>
        <taxon>Prorocentrum</taxon>
    </lineage>
</organism>
<gene>
    <name evidence="3" type="ORF">PCOR1329_LOCUS75011</name>
</gene>
<proteinExistence type="predicted"/>
<name>A0ABN9XAL3_9DINO</name>
<evidence type="ECO:0000256" key="2">
    <source>
        <dbReference type="SAM" id="SignalP"/>
    </source>
</evidence>
<keyword evidence="2" id="KW-0732">Signal</keyword>